<dbReference type="FunFam" id="3.30.413.10:FF:000007">
    <property type="entry name" value="Nitrite reductase [NAD(P)H] large subunit"/>
    <property type="match status" value="1"/>
</dbReference>
<dbReference type="PRINTS" id="PR00368">
    <property type="entry name" value="FADPNR"/>
</dbReference>
<dbReference type="SUPFAM" id="SSF51905">
    <property type="entry name" value="FAD/NAD(P)-binding domain"/>
    <property type="match status" value="2"/>
</dbReference>
<dbReference type="Proteomes" id="UP000244906">
    <property type="component" value="Unassembled WGS sequence"/>
</dbReference>
<evidence type="ECO:0000256" key="16">
    <source>
        <dbReference type="PIRSR" id="PIRSR037149-1"/>
    </source>
</evidence>
<organism evidence="22 23">
    <name type="scientific">Pelagibaculum spongiae</name>
    <dbReference type="NCBI Taxonomy" id="2080658"/>
    <lineage>
        <taxon>Bacteria</taxon>
        <taxon>Pseudomonadati</taxon>
        <taxon>Pseudomonadota</taxon>
        <taxon>Gammaproteobacteria</taxon>
        <taxon>Oceanospirillales</taxon>
        <taxon>Pelagibaculum</taxon>
    </lineage>
</organism>
<evidence type="ECO:0000259" key="17">
    <source>
        <dbReference type="Pfam" id="PF01077"/>
    </source>
</evidence>
<dbReference type="SUPFAM" id="SSF56014">
    <property type="entry name" value="Nitrite and sulphite reductase 4Fe-4S domain-like"/>
    <property type="match status" value="1"/>
</dbReference>
<reference evidence="22 23" key="1">
    <citation type="submission" date="2018-04" db="EMBL/GenBank/DDBJ databases">
        <title>Thalassorhabdus spongiae gen. nov., sp. nov., isolated from a marine sponge in South-West Iceland.</title>
        <authorList>
            <person name="Knobloch S."/>
            <person name="Daussin A."/>
            <person name="Johannsson R."/>
            <person name="Marteinsson V.T."/>
        </authorList>
    </citation>
    <scope>NUCLEOTIDE SEQUENCE [LARGE SCALE GENOMIC DNA]</scope>
    <source>
        <strain evidence="22 23">Hp12</strain>
    </source>
</reference>
<evidence type="ECO:0000256" key="14">
    <source>
        <dbReference type="ARBA" id="ARBA00034078"/>
    </source>
</evidence>
<evidence type="ECO:0000256" key="5">
    <source>
        <dbReference type="ARBA" id="ARBA00022617"/>
    </source>
</evidence>
<evidence type="ECO:0000256" key="4">
    <source>
        <dbReference type="ARBA" id="ARBA00022485"/>
    </source>
</evidence>
<evidence type="ECO:0000313" key="22">
    <source>
        <dbReference type="EMBL" id="PVZ70425.1"/>
    </source>
</evidence>
<comment type="caution">
    <text evidence="22">The sequence shown here is derived from an EMBL/GenBank/DDBJ whole genome shotgun (WGS) entry which is preliminary data.</text>
</comment>
<comment type="pathway">
    <text evidence="2">Nitrogen metabolism; nitrate reduction (assimilation).</text>
</comment>
<keyword evidence="4 16" id="KW-0004">4Fe-4S</keyword>
<protein>
    <submittedName>
        <fullName evidence="22">Nitrite reductase (NAD(P)H)</fullName>
    </submittedName>
</protein>
<dbReference type="AlphaFoldDB" id="A0A2V1GVK6"/>
<dbReference type="UniPathway" id="UPA00653"/>
<dbReference type="Gene3D" id="3.50.50.60">
    <property type="entry name" value="FAD/NAD(P)-binding domain"/>
    <property type="match status" value="2"/>
</dbReference>
<keyword evidence="5 16" id="KW-0349">Heme</keyword>
<dbReference type="InterPro" id="IPR036136">
    <property type="entry name" value="Nit/Sulf_reduc_fer-like_dom_sf"/>
</dbReference>
<accession>A0A2V1GVK6</accession>
<dbReference type="GO" id="GO:0020037">
    <property type="term" value="F:heme binding"/>
    <property type="evidence" value="ECO:0007669"/>
    <property type="project" value="InterPro"/>
</dbReference>
<dbReference type="GO" id="GO:0046872">
    <property type="term" value="F:metal ion binding"/>
    <property type="evidence" value="ECO:0007669"/>
    <property type="project" value="UniProtKB-KW"/>
</dbReference>
<evidence type="ECO:0000256" key="7">
    <source>
        <dbReference type="ARBA" id="ARBA00022714"/>
    </source>
</evidence>
<keyword evidence="9 15" id="KW-0274">FAD</keyword>
<evidence type="ECO:0000259" key="19">
    <source>
        <dbReference type="Pfam" id="PF04324"/>
    </source>
</evidence>
<evidence type="ECO:0000259" key="18">
    <source>
        <dbReference type="Pfam" id="PF03460"/>
    </source>
</evidence>
<dbReference type="Pfam" id="PF01077">
    <property type="entry name" value="NIR_SIR"/>
    <property type="match status" value="1"/>
</dbReference>
<dbReference type="InterPro" id="IPR012744">
    <property type="entry name" value="Nitri_red_NirB"/>
</dbReference>
<dbReference type="OrthoDB" id="9768666at2"/>
<dbReference type="NCBIfam" id="NF011565">
    <property type="entry name" value="PRK14989.1"/>
    <property type="match status" value="1"/>
</dbReference>
<dbReference type="GO" id="GO:0042128">
    <property type="term" value="P:nitrate assimilation"/>
    <property type="evidence" value="ECO:0007669"/>
    <property type="project" value="UniProtKB-UniRule"/>
</dbReference>
<dbReference type="InterPro" id="IPR045854">
    <property type="entry name" value="NO2/SO3_Rdtase_4Fe4S_sf"/>
</dbReference>
<evidence type="ECO:0000256" key="11">
    <source>
        <dbReference type="ARBA" id="ARBA00023004"/>
    </source>
</evidence>
<evidence type="ECO:0000256" key="6">
    <source>
        <dbReference type="ARBA" id="ARBA00022630"/>
    </source>
</evidence>
<dbReference type="Pfam" id="PF18267">
    <property type="entry name" value="Rubredoxin_C"/>
    <property type="match status" value="1"/>
</dbReference>
<gene>
    <name evidence="22" type="ORF">DC094_07485</name>
</gene>
<dbReference type="PRINTS" id="PR00411">
    <property type="entry name" value="PNDRDTASEI"/>
</dbReference>
<dbReference type="InterPro" id="IPR023753">
    <property type="entry name" value="FAD/NAD-binding_dom"/>
</dbReference>
<keyword evidence="23" id="KW-1185">Reference proteome</keyword>
<dbReference type="GO" id="GO:0051537">
    <property type="term" value="F:2 iron, 2 sulfur cluster binding"/>
    <property type="evidence" value="ECO:0007669"/>
    <property type="project" value="UniProtKB-KW"/>
</dbReference>
<evidence type="ECO:0000256" key="10">
    <source>
        <dbReference type="ARBA" id="ARBA00023002"/>
    </source>
</evidence>
<keyword evidence="12 16" id="KW-0411">Iron-sulfur</keyword>
<feature type="binding site" evidence="16">
    <location>
        <position position="641"/>
    </location>
    <ligand>
        <name>[4Fe-4S] cluster</name>
        <dbReference type="ChEBI" id="CHEBI:49883"/>
    </ligand>
</feature>
<feature type="binding site" evidence="16">
    <location>
        <position position="679"/>
    </location>
    <ligand>
        <name>[4Fe-4S] cluster</name>
        <dbReference type="ChEBI" id="CHEBI:49883"/>
    </ligand>
</feature>
<dbReference type="GO" id="GO:0098809">
    <property type="term" value="F:nitrite reductase activity"/>
    <property type="evidence" value="ECO:0007669"/>
    <property type="project" value="InterPro"/>
</dbReference>
<dbReference type="PIRSF" id="PIRSF037149">
    <property type="entry name" value="NirB"/>
    <property type="match status" value="1"/>
</dbReference>
<dbReference type="InterPro" id="IPR006066">
    <property type="entry name" value="NO2/SO3_Rdtase_FeS/sirohaem_BS"/>
</dbReference>
<dbReference type="NCBIfam" id="TIGR02374">
    <property type="entry name" value="nitri_red_nirB"/>
    <property type="match status" value="1"/>
</dbReference>
<dbReference type="GO" id="GO:0050661">
    <property type="term" value="F:NADP binding"/>
    <property type="evidence" value="ECO:0007669"/>
    <property type="project" value="UniProtKB-UniRule"/>
</dbReference>
<dbReference type="Gene3D" id="3.30.390.30">
    <property type="match status" value="1"/>
</dbReference>
<evidence type="ECO:0000256" key="13">
    <source>
        <dbReference type="ARBA" id="ARBA00023063"/>
    </source>
</evidence>
<dbReference type="RefSeq" id="WP_116686496.1">
    <property type="nucleotide sequence ID" value="NZ_CAWNYD010000002.1"/>
</dbReference>
<evidence type="ECO:0000313" key="23">
    <source>
        <dbReference type="Proteomes" id="UP000244906"/>
    </source>
</evidence>
<dbReference type="Gene3D" id="3.30.413.10">
    <property type="entry name" value="Sulfite Reductase Hemoprotein, domain 1"/>
    <property type="match status" value="1"/>
</dbReference>
<dbReference type="InterPro" id="IPR052034">
    <property type="entry name" value="NasD-like"/>
</dbReference>
<dbReference type="SUPFAM" id="SSF55124">
    <property type="entry name" value="Nitrite/Sulfite reductase N-terminal domain-like"/>
    <property type="match status" value="1"/>
</dbReference>
<dbReference type="InterPro" id="IPR041854">
    <property type="entry name" value="BFD-like_2Fe2S-bd_dom_sf"/>
</dbReference>
<comment type="similarity">
    <text evidence="3">Belongs to the nitrite and sulfite reductase 4Fe-4S domain family.</text>
</comment>
<feature type="domain" description="Nitrite/sulphite reductase 4Fe-4S" evidence="17">
    <location>
        <begin position="626"/>
        <end position="747"/>
    </location>
</feature>
<feature type="domain" description="FAD/NAD(P)-binding" evidence="20">
    <location>
        <begin position="5"/>
        <end position="286"/>
    </location>
</feature>
<evidence type="ECO:0000259" key="21">
    <source>
        <dbReference type="Pfam" id="PF18267"/>
    </source>
</evidence>
<comment type="cofactor">
    <cofactor evidence="1 15">
        <name>FAD</name>
        <dbReference type="ChEBI" id="CHEBI:57692"/>
    </cofactor>
</comment>
<feature type="binding site" evidence="16">
    <location>
        <position position="635"/>
    </location>
    <ligand>
        <name>[4Fe-4S] cluster</name>
        <dbReference type="ChEBI" id="CHEBI:49883"/>
    </ligand>
</feature>
<dbReference type="InterPro" id="IPR016156">
    <property type="entry name" value="FAD/NAD-linked_Rdtase_dimer_sf"/>
</dbReference>
<dbReference type="InterPro" id="IPR036188">
    <property type="entry name" value="FAD/NAD-bd_sf"/>
</dbReference>
<dbReference type="GO" id="GO:0051539">
    <property type="term" value="F:4 iron, 4 sulfur cluster binding"/>
    <property type="evidence" value="ECO:0007669"/>
    <property type="project" value="UniProtKB-KW"/>
</dbReference>
<keyword evidence="13 15" id="KW-0534">Nitrate assimilation</keyword>
<feature type="binding site" description="axial binding residue" evidence="16">
    <location>
        <position position="679"/>
    </location>
    <ligand>
        <name>siroheme</name>
        <dbReference type="ChEBI" id="CHEBI:60052"/>
    </ligand>
    <ligandPart>
        <name>Fe</name>
        <dbReference type="ChEBI" id="CHEBI:18248"/>
    </ligandPart>
</feature>
<keyword evidence="7" id="KW-0001">2Fe-2S</keyword>
<dbReference type="PRINTS" id="PR00397">
    <property type="entry name" value="SIROHAEM"/>
</dbReference>
<feature type="domain" description="NADH-rubredoxin oxidoreductase C-terminal" evidence="21">
    <location>
        <begin position="319"/>
        <end position="381"/>
    </location>
</feature>
<evidence type="ECO:0000256" key="1">
    <source>
        <dbReference type="ARBA" id="ARBA00001974"/>
    </source>
</evidence>
<dbReference type="InterPro" id="IPR007419">
    <property type="entry name" value="BFD-like_2Fe2S-bd_dom"/>
</dbReference>
<feature type="domain" description="BFD-like [2Fe-2S]-binding" evidence="19">
    <location>
        <begin position="417"/>
        <end position="462"/>
    </location>
</feature>
<evidence type="ECO:0000256" key="3">
    <source>
        <dbReference type="ARBA" id="ARBA00010429"/>
    </source>
</evidence>
<keyword evidence="6 15" id="KW-0285">Flavoprotein</keyword>
<evidence type="ECO:0000256" key="9">
    <source>
        <dbReference type="ARBA" id="ARBA00022827"/>
    </source>
</evidence>
<feature type="domain" description="Nitrite/Sulfite reductase ferredoxin-like" evidence="18">
    <location>
        <begin position="554"/>
        <end position="615"/>
    </location>
</feature>
<dbReference type="InterPro" id="IPR041575">
    <property type="entry name" value="Rubredoxin_C"/>
</dbReference>
<keyword evidence="8 16" id="KW-0479">Metal-binding</keyword>
<dbReference type="FunFam" id="3.50.50.60:FF:000033">
    <property type="entry name" value="Nitrite reductase [NAD(P)H], large subunit"/>
    <property type="match status" value="1"/>
</dbReference>
<proteinExistence type="inferred from homology"/>
<evidence type="ECO:0000256" key="8">
    <source>
        <dbReference type="ARBA" id="ARBA00022723"/>
    </source>
</evidence>
<dbReference type="PROSITE" id="PS00365">
    <property type="entry name" value="NIR_SIR"/>
    <property type="match status" value="1"/>
</dbReference>
<dbReference type="EMBL" id="QDDL01000002">
    <property type="protein sequence ID" value="PVZ70425.1"/>
    <property type="molecule type" value="Genomic_DNA"/>
</dbReference>
<dbReference type="Pfam" id="PF03460">
    <property type="entry name" value="NIR_SIR_ferr"/>
    <property type="match status" value="1"/>
</dbReference>
<dbReference type="Pfam" id="PF07992">
    <property type="entry name" value="Pyr_redox_2"/>
    <property type="match status" value="1"/>
</dbReference>
<dbReference type="InterPro" id="IPR017121">
    <property type="entry name" value="Nitrite_Rdtase_lsu"/>
</dbReference>
<evidence type="ECO:0000259" key="20">
    <source>
        <dbReference type="Pfam" id="PF07992"/>
    </source>
</evidence>
<comment type="cofactor">
    <cofactor evidence="16">
        <name>siroheme</name>
        <dbReference type="ChEBI" id="CHEBI:60052"/>
    </cofactor>
    <text evidence="16">Binds 1 siroheme per subunit.</text>
</comment>
<comment type="cofactor">
    <cofactor evidence="14">
        <name>[2Fe-2S] cluster</name>
        <dbReference type="ChEBI" id="CHEBI:190135"/>
    </cofactor>
</comment>
<dbReference type="Pfam" id="PF04324">
    <property type="entry name" value="Fer2_BFD"/>
    <property type="match status" value="1"/>
</dbReference>
<keyword evidence="11 16" id="KW-0408">Iron</keyword>
<dbReference type="InterPro" id="IPR005117">
    <property type="entry name" value="NiRdtase/SiRdtase_haem-b_fer"/>
</dbReference>
<dbReference type="InterPro" id="IPR006067">
    <property type="entry name" value="NO2/SO3_Rdtase_4Fe4S_dom"/>
</dbReference>
<dbReference type="GO" id="GO:0050660">
    <property type="term" value="F:flavin adenine dinucleotide binding"/>
    <property type="evidence" value="ECO:0007669"/>
    <property type="project" value="UniProtKB-UniRule"/>
</dbReference>
<feature type="binding site" evidence="16">
    <location>
        <position position="675"/>
    </location>
    <ligand>
        <name>[4Fe-4S] cluster</name>
        <dbReference type="ChEBI" id="CHEBI:49883"/>
    </ligand>
</feature>
<keyword evidence="10" id="KW-0560">Oxidoreductase</keyword>
<dbReference type="PANTHER" id="PTHR43809:SF1">
    <property type="entry name" value="NITRITE REDUCTASE (NADH) LARGE SUBUNIT"/>
    <property type="match status" value="1"/>
</dbReference>
<comment type="cofactor">
    <cofactor evidence="16">
        <name>[4Fe-4S] cluster</name>
        <dbReference type="ChEBI" id="CHEBI:49883"/>
    </cofactor>
    <text evidence="16">Binds 1 [4Fe-4S] cluster per subunit.</text>
</comment>
<sequence length="830" mass="90963">MDKQNLVIIGNGMVGHHLVEQLVQHNLHQQFNLTVVGEEVRPAYDRVHLSALFDGKTADDLALTTADYYQKNNIQLILGNPVISIQRDKRLLVCESGGLIAWDKLVMATGSAPFVPPVPGRENPGCLVYRTIEDLQSIQEAAETATVGVVVGGGLLGLEAANAIKNLGLETHVVEFAPQLMPAQLDSTAGKLLERKITELGVKVHTNKNTKEIVNGSQSLLQMNFTDETQLSTDLIVFSAGIRPRDQLARDCDLTVGPRGGIEVDQQLTTSDSNIYAIGECALFDGKIFGLVAPGYTMARTLASHLAGETAAFTGADMSTKLKLLGVDVAAIGDGKGIDAQLNYKLIDDPAGVYKKLVISDDQKKLNGALLIGNVENYDTLLAQYLNQIDLPKDPVQLITPAKDGEQQAIELPGNSIICSCHNVSRDAINQAMDDGLLTLDEVKDETRASTGCGGCSAAVKTFVDQQLAKRGMEVSVDICPHFSYSRQQLFHLAKVGDIQDFDNLIAQHGTGAGCDICKPTAASIFASLENQYILDRPHRTLQDTNDRFLANIQKNGSYSVVPRIPGGEITPDKLIVIGQVAKKFDLYTKITGGQRIDLFGARLEQLPEIWQQLINAGFESGHAYGKSLRTVKSCVGSDWCRYGVQDSMGMAIELENRYKGLRSPHKIKFAVSGCTRECAEAQSKDIGVIATENGWNLYVCGNGGMKPRHAELFATDLDDQQLIKLIDRVLMFYIETAERLQRTSVWREQLDGGLGYLKSVVIEDSLGIAEQLEQQMQKVVGSYQCEWEATLNDQERLKQFQPFVNSKQADPSIQFDRKREQIIPLKEIS</sequence>
<dbReference type="Gene3D" id="1.10.10.1100">
    <property type="entry name" value="BFD-like [2Fe-2S]-binding domain"/>
    <property type="match status" value="1"/>
</dbReference>
<evidence type="ECO:0000256" key="12">
    <source>
        <dbReference type="ARBA" id="ARBA00023014"/>
    </source>
</evidence>
<dbReference type="PANTHER" id="PTHR43809">
    <property type="entry name" value="NITRITE REDUCTASE (NADH) LARGE SUBUNIT"/>
    <property type="match status" value="1"/>
</dbReference>
<evidence type="ECO:0000256" key="15">
    <source>
        <dbReference type="PIRNR" id="PIRNR037149"/>
    </source>
</evidence>
<evidence type="ECO:0000256" key="2">
    <source>
        <dbReference type="ARBA" id="ARBA00005096"/>
    </source>
</evidence>
<name>A0A2V1GVK6_9GAMM</name>